<feature type="domain" description="Ketopantoate reductase N-terminal" evidence="11">
    <location>
        <begin position="36"/>
        <end position="177"/>
    </location>
</feature>
<dbReference type="EMBL" id="MWXA01000001">
    <property type="protein sequence ID" value="OZG68844.1"/>
    <property type="molecule type" value="Genomic_DNA"/>
</dbReference>
<evidence type="ECO:0000256" key="4">
    <source>
        <dbReference type="ARBA" id="ARBA00013014"/>
    </source>
</evidence>
<comment type="pathway">
    <text evidence="2">Cofactor biosynthesis; (R)-pantothenate biosynthesis; (R)-pantoate from 3-methyl-2-oxobutanoate: step 2/2.</text>
</comment>
<evidence type="ECO:0000313" key="14">
    <source>
        <dbReference type="Proteomes" id="UP000216451"/>
    </source>
</evidence>
<keyword evidence="6" id="KW-0566">Pantothenate biosynthesis</keyword>
<dbReference type="InterPro" id="IPR013332">
    <property type="entry name" value="KPR_N"/>
</dbReference>
<dbReference type="InterPro" id="IPR003710">
    <property type="entry name" value="ApbA"/>
</dbReference>
<comment type="function">
    <text evidence="1">Catalyzes the NADPH-dependent reduction of ketopantoate into pantoic acid.</text>
</comment>
<keyword evidence="8" id="KW-0560">Oxidoreductase</keyword>
<evidence type="ECO:0000256" key="1">
    <source>
        <dbReference type="ARBA" id="ARBA00002919"/>
    </source>
</evidence>
<dbReference type="Gene3D" id="3.40.50.720">
    <property type="entry name" value="NAD(P)-binding Rossmann-like Domain"/>
    <property type="match status" value="1"/>
</dbReference>
<reference evidence="13 14" key="1">
    <citation type="journal article" date="2017" name="BMC Genomics">
        <title>Comparative genomic and phylogenomic analyses of the Bifidobacteriaceae family.</title>
        <authorList>
            <person name="Lugli G.A."/>
            <person name="Milani C."/>
            <person name="Turroni F."/>
            <person name="Duranti S."/>
            <person name="Mancabelli L."/>
            <person name="Mangifesta M."/>
            <person name="Ferrario C."/>
            <person name="Modesto M."/>
            <person name="Mattarelli P."/>
            <person name="Jiri K."/>
            <person name="van Sinderen D."/>
            <person name="Ventura M."/>
        </authorList>
    </citation>
    <scope>NUCLEOTIDE SEQUENCE [LARGE SCALE GENOMIC DNA]</scope>
    <source>
        <strain evidence="13 14">LMG 28769</strain>
    </source>
</reference>
<dbReference type="SUPFAM" id="SSF51735">
    <property type="entry name" value="NAD(P)-binding Rossmann-fold domains"/>
    <property type="match status" value="1"/>
</dbReference>
<dbReference type="SUPFAM" id="SSF48179">
    <property type="entry name" value="6-phosphogluconate dehydrogenase C-terminal domain-like"/>
    <property type="match status" value="1"/>
</dbReference>
<evidence type="ECO:0000256" key="9">
    <source>
        <dbReference type="ARBA" id="ARBA00032024"/>
    </source>
</evidence>
<comment type="similarity">
    <text evidence="3">Belongs to the ketopantoate reductase family.</text>
</comment>
<dbReference type="InterPro" id="IPR036291">
    <property type="entry name" value="NAD(P)-bd_dom_sf"/>
</dbReference>
<dbReference type="Proteomes" id="UP000216451">
    <property type="component" value="Unassembled WGS sequence"/>
</dbReference>
<comment type="caution">
    <text evidence="13">The sequence shown here is derived from an EMBL/GenBank/DDBJ whole genome shotgun (WGS) entry which is preliminary data.</text>
</comment>
<keyword evidence="14" id="KW-1185">Reference proteome</keyword>
<comment type="catalytic activity">
    <reaction evidence="10">
        <text>(R)-pantoate + NADP(+) = 2-dehydropantoate + NADPH + H(+)</text>
        <dbReference type="Rhea" id="RHEA:16233"/>
        <dbReference type="ChEBI" id="CHEBI:11561"/>
        <dbReference type="ChEBI" id="CHEBI:15378"/>
        <dbReference type="ChEBI" id="CHEBI:15980"/>
        <dbReference type="ChEBI" id="CHEBI:57783"/>
        <dbReference type="ChEBI" id="CHEBI:58349"/>
        <dbReference type="EC" id="1.1.1.169"/>
    </reaction>
</comment>
<evidence type="ECO:0000256" key="6">
    <source>
        <dbReference type="ARBA" id="ARBA00022655"/>
    </source>
</evidence>
<gene>
    <name evidence="13" type="ORF">BAQU_0145</name>
</gene>
<dbReference type="AlphaFoldDB" id="A0A261GBR4"/>
<evidence type="ECO:0000256" key="3">
    <source>
        <dbReference type="ARBA" id="ARBA00007870"/>
    </source>
</evidence>
<dbReference type="Pfam" id="PF08546">
    <property type="entry name" value="ApbA_C"/>
    <property type="match status" value="1"/>
</dbReference>
<evidence type="ECO:0000256" key="10">
    <source>
        <dbReference type="ARBA" id="ARBA00048793"/>
    </source>
</evidence>
<keyword evidence="7" id="KW-0521">NADP</keyword>
<evidence type="ECO:0000256" key="2">
    <source>
        <dbReference type="ARBA" id="ARBA00004994"/>
    </source>
</evidence>
<dbReference type="PANTHER" id="PTHR43765:SF2">
    <property type="entry name" value="2-DEHYDROPANTOATE 2-REDUCTASE"/>
    <property type="match status" value="1"/>
</dbReference>
<sequence length="384" mass="43243">MSAIQLNGAQAGSLTTFCFTLPTKMHIYYGKTQMKYAVIGAGAMGYRYGVLLQENAGRKVDFIDAWEPNIKAVRQQGGVYVSRDRKNRHLVPINIYSPEEYQGDPDVWIIFVKQMQLDEMLKRCAPLFKDHQIVFSAMNGWGHFEKIQQYFSDDRIYGGTAMIATVLNGPGDVDFIGKSGAGVMHMCAFNEQTTDIERTMFEDFKTANMNPIITTNFTGTCMAKVIFNSVVNTLCTMYQITMGEFIEYPGAMDMAKQLIDEAYDACDRAGIRLIESRQEELKSVDYVSRVANPLHYPSMYQDMSRGRKTEVDFINGCIAKIGRDHDYVCRTHEFLTHGVHLAELAFRIHNPDIVRAAQNACNSTGATAIQDAENLVKAAQSREE</sequence>
<dbReference type="GO" id="GO:0008677">
    <property type="term" value="F:2-dehydropantoate 2-reductase activity"/>
    <property type="evidence" value="ECO:0007669"/>
    <property type="project" value="UniProtKB-EC"/>
</dbReference>
<dbReference type="InterPro" id="IPR050838">
    <property type="entry name" value="Ketopantoate_reductase"/>
</dbReference>
<organism evidence="13 14">
    <name type="scientific">Bifidobacterium aquikefiri</name>
    <dbReference type="NCBI Taxonomy" id="1653207"/>
    <lineage>
        <taxon>Bacteria</taxon>
        <taxon>Bacillati</taxon>
        <taxon>Actinomycetota</taxon>
        <taxon>Actinomycetes</taxon>
        <taxon>Bifidobacteriales</taxon>
        <taxon>Bifidobacteriaceae</taxon>
        <taxon>Bifidobacterium</taxon>
    </lineage>
</organism>
<evidence type="ECO:0000259" key="11">
    <source>
        <dbReference type="Pfam" id="PF02558"/>
    </source>
</evidence>
<proteinExistence type="inferred from homology"/>
<evidence type="ECO:0000259" key="12">
    <source>
        <dbReference type="Pfam" id="PF08546"/>
    </source>
</evidence>
<dbReference type="NCBIfam" id="TIGR00745">
    <property type="entry name" value="apbA_panE"/>
    <property type="match status" value="1"/>
</dbReference>
<dbReference type="InterPro" id="IPR013328">
    <property type="entry name" value="6PGD_dom2"/>
</dbReference>
<evidence type="ECO:0000256" key="7">
    <source>
        <dbReference type="ARBA" id="ARBA00022857"/>
    </source>
</evidence>
<dbReference type="PANTHER" id="PTHR43765">
    <property type="entry name" value="2-DEHYDROPANTOATE 2-REDUCTASE-RELATED"/>
    <property type="match status" value="1"/>
</dbReference>
<dbReference type="InterPro" id="IPR013752">
    <property type="entry name" value="KPA_reductase"/>
</dbReference>
<dbReference type="EC" id="1.1.1.169" evidence="4"/>
<evidence type="ECO:0000256" key="5">
    <source>
        <dbReference type="ARBA" id="ARBA00019465"/>
    </source>
</evidence>
<protein>
    <recommendedName>
        <fullName evidence="5">2-dehydropantoate 2-reductase</fullName>
        <ecNumber evidence="4">1.1.1.169</ecNumber>
    </recommendedName>
    <alternativeName>
        <fullName evidence="9">Ketopantoate reductase</fullName>
    </alternativeName>
</protein>
<dbReference type="Pfam" id="PF02558">
    <property type="entry name" value="ApbA"/>
    <property type="match status" value="1"/>
</dbReference>
<dbReference type="Gene3D" id="1.10.1040.10">
    <property type="entry name" value="N-(1-d-carboxylethyl)-l-norvaline Dehydrogenase, domain 2"/>
    <property type="match status" value="1"/>
</dbReference>
<dbReference type="GO" id="GO:0050661">
    <property type="term" value="F:NADP binding"/>
    <property type="evidence" value="ECO:0007669"/>
    <property type="project" value="TreeGrafter"/>
</dbReference>
<dbReference type="GO" id="GO:0015940">
    <property type="term" value="P:pantothenate biosynthetic process"/>
    <property type="evidence" value="ECO:0007669"/>
    <property type="project" value="UniProtKB-KW"/>
</dbReference>
<feature type="domain" description="Ketopantoate reductase C-terminal" evidence="12">
    <location>
        <begin position="217"/>
        <end position="341"/>
    </location>
</feature>
<evidence type="ECO:0000313" key="13">
    <source>
        <dbReference type="EMBL" id="OZG68844.1"/>
    </source>
</evidence>
<dbReference type="GO" id="GO:0005737">
    <property type="term" value="C:cytoplasm"/>
    <property type="evidence" value="ECO:0007669"/>
    <property type="project" value="TreeGrafter"/>
</dbReference>
<accession>A0A261GBR4</accession>
<name>A0A261GBR4_9BIFI</name>
<dbReference type="InterPro" id="IPR008927">
    <property type="entry name" value="6-PGluconate_DH-like_C_sf"/>
</dbReference>
<evidence type="ECO:0000256" key="8">
    <source>
        <dbReference type="ARBA" id="ARBA00023002"/>
    </source>
</evidence>